<name>A0A2P4ZP78_9HYPO</name>
<sequence>MGSVSRFQDWHLEVPKYYNAILSSSDCFNIVARVLLSAGALLQTKNTARCLPLVNAAELKPEEFSTTYQSPRSTDMTDYTASPANTATSVSYLANRMPFAEYRHPLSPILCPSFCGQTPSGKYKSFLSRLVEKNDARAVLQTLVGRYCNFCNTSGVDSELICSLLANVISAICNLPVCDIRSPVCSVHGC</sequence>
<comment type="caution">
    <text evidence="1">The sequence shown here is derived from an EMBL/GenBank/DDBJ whole genome shotgun (WGS) entry which is preliminary data.</text>
</comment>
<evidence type="ECO:0000313" key="2">
    <source>
        <dbReference type="Proteomes" id="UP000054821"/>
    </source>
</evidence>
<evidence type="ECO:0000313" key="1">
    <source>
        <dbReference type="EMBL" id="PON26105.1"/>
    </source>
</evidence>
<reference evidence="1 2" key="1">
    <citation type="journal article" date="2016" name="Genome Announc.">
        <title>Draft Whole-Genome Sequence of Trichoderma gamsii T6085, a Promising Biocontrol Agent of Fusarium Head Blight on Wheat.</title>
        <authorList>
            <person name="Baroncelli R."/>
            <person name="Zapparata A."/>
            <person name="Piaggeschi G."/>
            <person name="Sarrocco S."/>
            <person name="Vannacci G."/>
        </authorList>
    </citation>
    <scope>NUCLEOTIDE SEQUENCE [LARGE SCALE GENOMIC DNA]</scope>
    <source>
        <strain evidence="1 2">T6085</strain>
    </source>
</reference>
<dbReference type="Proteomes" id="UP000054821">
    <property type="component" value="Unassembled WGS sequence"/>
</dbReference>
<dbReference type="AlphaFoldDB" id="A0A2P4ZP78"/>
<accession>A0A2P4ZP78</accession>
<organism evidence="1 2">
    <name type="scientific">Trichoderma gamsii</name>
    <dbReference type="NCBI Taxonomy" id="398673"/>
    <lineage>
        <taxon>Eukaryota</taxon>
        <taxon>Fungi</taxon>
        <taxon>Dikarya</taxon>
        <taxon>Ascomycota</taxon>
        <taxon>Pezizomycotina</taxon>
        <taxon>Sordariomycetes</taxon>
        <taxon>Hypocreomycetidae</taxon>
        <taxon>Hypocreales</taxon>
        <taxon>Hypocreaceae</taxon>
        <taxon>Trichoderma</taxon>
    </lineage>
</organism>
<keyword evidence="2" id="KW-1185">Reference proteome</keyword>
<dbReference type="RefSeq" id="XP_024405697.1">
    <property type="nucleotide sequence ID" value="XM_024549565.1"/>
</dbReference>
<dbReference type="GeneID" id="36347558"/>
<gene>
    <name evidence="1" type="ORF">TGAM01_v205049</name>
</gene>
<protein>
    <submittedName>
        <fullName evidence="1">Uncharacterized protein</fullName>
    </submittedName>
</protein>
<dbReference type="EMBL" id="JPDN02000015">
    <property type="protein sequence ID" value="PON26105.1"/>
    <property type="molecule type" value="Genomic_DNA"/>
</dbReference>
<proteinExistence type="predicted"/>